<evidence type="ECO:0000256" key="10">
    <source>
        <dbReference type="ARBA" id="ARBA00023027"/>
    </source>
</evidence>
<keyword evidence="7 16" id="KW-0548">Nucleotidyltransferase</keyword>
<comment type="similarity">
    <text evidence="3">Belongs to the NadD family.</text>
</comment>
<evidence type="ECO:0000256" key="8">
    <source>
        <dbReference type="ARBA" id="ARBA00022741"/>
    </source>
</evidence>
<evidence type="ECO:0000256" key="4">
    <source>
        <dbReference type="ARBA" id="ARBA00012389"/>
    </source>
</evidence>
<dbReference type="CDD" id="cd02165">
    <property type="entry name" value="NMNAT"/>
    <property type="match status" value="1"/>
</dbReference>
<evidence type="ECO:0000256" key="12">
    <source>
        <dbReference type="ARBA" id="ARBA00033140"/>
    </source>
</evidence>
<evidence type="ECO:0000313" key="16">
    <source>
        <dbReference type="EMBL" id="CCO60638.1"/>
    </source>
</evidence>
<dbReference type="PATRIC" id="fig|1260221.3.peg.4484"/>
<dbReference type="InterPro" id="IPR014729">
    <property type="entry name" value="Rossmann-like_a/b/a_fold"/>
</dbReference>
<evidence type="ECO:0000256" key="6">
    <source>
        <dbReference type="ARBA" id="ARBA00022679"/>
    </source>
</evidence>
<name>U4KCL5_9VIBR</name>
<dbReference type="EMBL" id="FO203527">
    <property type="protein sequence ID" value="CCO60638.1"/>
    <property type="molecule type" value="Genomic_DNA"/>
</dbReference>
<dbReference type="EC" id="2.7.7.18" evidence="4"/>
<dbReference type="GO" id="GO:0009435">
    <property type="term" value="P:NAD+ biosynthetic process"/>
    <property type="evidence" value="ECO:0007669"/>
    <property type="project" value="UniProtKB-UniPathway"/>
</dbReference>
<keyword evidence="8" id="KW-0547">Nucleotide-binding</keyword>
<evidence type="ECO:0000256" key="11">
    <source>
        <dbReference type="ARBA" id="ARBA00031253"/>
    </source>
</evidence>
<accession>U4KCL5</accession>
<evidence type="ECO:0000256" key="14">
    <source>
        <dbReference type="ARBA" id="ARBA00048721"/>
    </source>
</evidence>
<dbReference type="Pfam" id="PF01467">
    <property type="entry name" value="CTP_transf_like"/>
    <property type="match status" value="1"/>
</dbReference>
<keyword evidence="5" id="KW-0662">Pyridine nucleotide biosynthesis</keyword>
<organism evidence="16 17">
    <name type="scientific">Vibrio nigripulchritudo</name>
    <dbReference type="NCBI Taxonomy" id="28173"/>
    <lineage>
        <taxon>Bacteria</taxon>
        <taxon>Pseudomonadati</taxon>
        <taxon>Pseudomonadota</taxon>
        <taxon>Gammaproteobacteria</taxon>
        <taxon>Vibrionales</taxon>
        <taxon>Vibrionaceae</taxon>
        <taxon>Vibrio</taxon>
    </lineage>
</organism>
<keyword evidence="17" id="KW-1185">Reference proteome</keyword>
<evidence type="ECO:0000313" key="17">
    <source>
        <dbReference type="Proteomes" id="UP000016895"/>
    </source>
</evidence>
<evidence type="ECO:0000256" key="2">
    <source>
        <dbReference type="ARBA" id="ARBA00005019"/>
    </source>
</evidence>
<dbReference type="NCBIfam" id="NF006479">
    <property type="entry name" value="PRK08887.1"/>
    <property type="match status" value="1"/>
</dbReference>
<dbReference type="SUPFAM" id="SSF52374">
    <property type="entry name" value="Nucleotidylyl transferase"/>
    <property type="match status" value="1"/>
</dbReference>
<reference evidence="16 17" key="1">
    <citation type="journal article" date="2013" name="ISME J.">
        <title>Comparative genomics of pathogenic lineages of Vibrio nigripulchritudo identifies virulence-associated traits.</title>
        <authorList>
            <person name="Goudenege D."/>
            <person name="Labreuche Y."/>
            <person name="Krin E."/>
            <person name="Ansquer D."/>
            <person name="Mangenot S."/>
            <person name="Calteau A."/>
            <person name="Medigue C."/>
            <person name="Mazel D."/>
            <person name="Polz M.F."/>
            <person name="Le Roux F."/>
        </authorList>
    </citation>
    <scope>NUCLEOTIDE SEQUENCE [LARGE SCALE GENOMIC DNA]</scope>
    <source>
        <strain evidence="17">SnF1</strain>
    </source>
</reference>
<proteinExistence type="inferred from homology"/>
<comment type="catalytic activity">
    <reaction evidence="14">
        <text>nicotinate beta-D-ribonucleotide + ATP + H(+) = deamido-NAD(+) + diphosphate</text>
        <dbReference type="Rhea" id="RHEA:22860"/>
        <dbReference type="ChEBI" id="CHEBI:15378"/>
        <dbReference type="ChEBI" id="CHEBI:30616"/>
        <dbReference type="ChEBI" id="CHEBI:33019"/>
        <dbReference type="ChEBI" id="CHEBI:57502"/>
        <dbReference type="ChEBI" id="CHEBI:58437"/>
        <dbReference type="EC" id="2.7.7.18"/>
    </reaction>
</comment>
<dbReference type="InterPro" id="IPR004821">
    <property type="entry name" value="Cyt_trans-like"/>
</dbReference>
<feature type="domain" description="Cytidyltransferase-like" evidence="15">
    <location>
        <begin position="5"/>
        <end position="143"/>
    </location>
</feature>
<keyword evidence="9" id="KW-0067">ATP-binding</keyword>
<dbReference type="STRING" id="28173.VIBNI_B0852"/>
<comment type="function">
    <text evidence="1">Catalyzes the reversible adenylation of nicotinate mononucleotide (NaMN) to nicotinic acid adenine dinucleotide (NaAD).</text>
</comment>
<keyword evidence="6 16" id="KW-0808">Transferase</keyword>
<evidence type="ECO:0000256" key="3">
    <source>
        <dbReference type="ARBA" id="ARBA00009014"/>
    </source>
</evidence>
<gene>
    <name evidence="16" type="ORF">VIBNI_B0852</name>
</gene>
<dbReference type="PANTHER" id="PTHR39321:SF3">
    <property type="entry name" value="PHOSPHOPANTETHEINE ADENYLYLTRANSFERASE"/>
    <property type="match status" value="1"/>
</dbReference>
<dbReference type="InterPro" id="IPR005248">
    <property type="entry name" value="NadD/NMNAT"/>
</dbReference>
<evidence type="ECO:0000259" key="15">
    <source>
        <dbReference type="Pfam" id="PF01467"/>
    </source>
</evidence>
<evidence type="ECO:0000256" key="13">
    <source>
        <dbReference type="ARBA" id="ARBA00033353"/>
    </source>
</evidence>
<dbReference type="Gene3D" id="3.40.50.620">
    <property type="entry name" value="HUPs"/>
    <property type="match status" value="1"/>
</dbReference>
<dbReference type="Proteomes" id="UP000016895">
    <property type="component" value="Chromosome 2"/>
</dbReference>
<dbReference type="KEGG" id="vni:VIBNI_B0852"/>
<dbReference type="UniPathway" id="UPA00253">
    <property type="reaction ID" value="UER00332"/>
</dbReference>
<evidence type="ECO:0000256" key="1">
    <source>
        <dbReference type="ARBA" id="ARBA00002324"/>
    </source>
</evidence>
<evidence type="ECO:0000256" key="7">
    <source>
        <dbReference type="ARBA" id="ARBA00022695"/>
    </source>
</evidence>
<dbReference type="OrthoDB" id="5295945at2"/>
<protein>
    <recommendedName>
        <fullName evidence="4">nicotinate-nucleotide adenylyltransferase</fullName>
        <ecNumber evidence="4">2.7.7.18</ecNumber>
    </recommendedName>
    <alternativeName>
        <fullName evidence="13">Deamido-NAD(+) diphosphorylase</fullName>
    </alternativeName>
    <alternativeName>
        <fullName evidence="12">Deamido-NAD(+) pyrophosphorylase</fullName>
    </alternativeName>
    <alternativeName>
        <fullName evidence="11">Nicotinate mononucleotide adenylyltransferase</fullName>
    </alternativeName>
</protein>
<comment type="pathway">
    <text evidence="2">Cofactor biosynthesis; NAD(+) biosynthesis; deamido-NAD(+) from nicotinate D-ribonucleotide: step 1/1.</text>
</comment>
<dbReference type="GO" id="GO:0005524">
    <property type="term" value="F:ATP binding"/>
    <property type="evidence" value="ECO:0007669"/>
    <property type="project" value="UniProtKB-KW"/>
</dbReference>
<dbReference type="PANTHER" id="PTHR39321">
    <property type="entry name" value="NICOTINATE-NUCLEOTIDE ADENYLYLTRANSFERASE-RELATED"/>
    <property type="match status" value="1"/>
</dbReference>
<evidence type="ECO:0000256" key="9">
    <source>
        <dbReference type="ARBA" id="ARBA00022840"/>
    </source>
</evidence>
<evidence type="ECO:0000256" key="5">
    <source>
        <dbReference type="ARBA" id="ARBA00022642"/>
    </source>
</evidence>
<dbReference type="AlphaFoldDB" id="U4KCL5"/>
<dbReference type="GO" id="GO:0004515">
    <property type="term" value="F:nicotinate-nucleotide adenylyltransferase activity"/>
    <property type="evidence" value="ECO:0007669"/>
    <property type="project" value="UniProtKB-EC"/>
</dbReference>
<sequence>MKIAIFGSAFNPPTLGHKSVIESLTHFDKVLLLPSYAHAWGKEMVDFDFRCQMVEQFISDLAQNNLELCSVEAEMYVPGESVTTFAVLTKIQEIYPDADITFVVGPDNFFQFSKFYRSEEIVKKWTVMACPEKVSIRSTLIREKLAQNESVSALTTSSVNNFLLNHNLYQKI</sequence>
<dbReference type="eggNOG" id="COG1057">
    <property type="taxonomic scope" value="Bacteria"/>
</dbReference>
<keyword evidence="10" id="KW-0520">NAD</keyword>